<sequence length="219" mass="24410">MHRDNATEENKAGVDMPVETPKEALRLFELASVGDLQSLRNGLCVYEIRHGKVFDLKVVNKYGVYLIHTAAYYGQKEILEFLLSSVSEVESADNILYEALITEDVFSFDSGDTEMGKSTETQPAIQNTPEVPSFGHAKPESSFINVRSLDHDATPLHYAAIGGNKNNIILYLLACGADPRLKDFKGFTPDALARAHGHKKTEKTITKYIREINKKIPPR</sequence>
<evidence type="ECO:0000256" key="3">
    <source>
        <dbReference type="PROSITE-ProRule" id="PRU00023"/>
    </source>
</evidence>
<dbReference type="VEuPathDB" id="MicrosporidiaDB:NEDG_00889"/>
<evidence type="ECO:0000313" key="4">
    <source>
        <dbReference type="EMBL" id="OAG29756.1"/>
    </source>
</evidence>
<dbReference type="OrthoDB" id="194358at2759"/>
<protein>
    <submittedName>
        <fullName evidence="4">Uncharacterized protein</fullName>
    </submittedName>
</protein>
<proteinExistence type="predicted"/>
<dbReference type="InterPro" id="IPR002110">
    <property type="entry name" value="Ankyrin_rpt"/>
</dbReference>
<comment type="caution">
    <text evidence="4">The sequence shown here is derived from an EMBL/GenBank/DDBJ whole genome shotgun (WGS) entry which is preliminary data.</text>
</comment>
<evidence type="ECO:0000313" key="5">
    <source>
        <dbReference type="Proteomes" id="UP000185944"/>
    </source>
</evidence>
<dbReference type="PROSITE" id="PS50088">
    <property type="entry name" value="ANK_REPEAT"/>
    <property type="match status" value="2"/>
</dbReference>
<organism evidence="4 5">
    <name type="scientific">Nematocida displodere</name>
    <dbReference type="NCBI Taxonomy" id="1805483"/>
    <lineage>
        <taxon>Eukaryota</taxon>
        <taxon>Fungi</taxon>
        <taxon>Fungi incertae sedis</taxon>
        <taxon>Microsporidia</taxon>
        <taxon>Nematocida</taxon>
    </lineage>
</organism>
<dbReference type="RefSeq" id="XP_067544404.1">
    <property type="nucleotide sequence ID" value="XM_067688307.1"/>
</dbReference>
<dbReference type="SUPFAM" id="SSF48403">
    <property type="entry name" value="Ankyrin repeat"/>
    <property type="match status" value="1"/>
</dbReference>
<evidence type="ECO:0000256" key="1">
    <source>
        <dbReference type="ARBA" id="ARBA00022737"/>
    </source>
</evidence>
<dbReference type="PROSITE" id="PS50297">
    <property type="entry name" value="ANK_REP_REGION"/>
    <property type="match status" value="1"/>
</dbReference>
<feature type="repeat" description="ANK" evidence="3">
    <location>
        <begin position="151"/>
        <end position="184"/>
    </location>
</feature>
<dbReference type="InterPro" id="IPR036770">
    <property type="entry name" value="Ankyrin_rpt-contain_sf"/>
</dbReference>
<dbReference type="AlphaFoldDB" id="A0A177EDF4"/>
<dbReference type="Proteomes" id="UP000185944">
    <property type="component" value="Unassembled WGS sequence"/>
</dbReference>
<name>A0A177EDF4_9MICR</name>
<dbReference type="PANTHER" id="PTHR24180">
    <property type="entry name" value="CYCLIN-DEPENDENT KINASE INHIBITOR 2C-RELATED"/>
    <property type="match status" value="1"/>
</dbReference>
<dbReference type="EMBL" id="LTDL01000040">
    <property type="protein sequence ID" value="OAG29756.1"/>
    <property type="molecule type" value="Genomic_DNA"/>
</dbReference>
<dbReference type="GeneID" id="93647239"/>
<evidence type="ECO:0000256" key="2">
    <source>
        <dbReference type="ARBA" id="ARBA00023043"/>
    </source>
</evidence>
<gene>
    <name evidence="4" type="ORF">NEDG_00889</name>
</gene>
<dbReference type="SMART" id="SM00248">
    <property type="entry name" value="ANK"/>
    <property type="match status" value="2"/>
</dbReference>
<keyword evidence="1" id="KW-0677">Repeat</keyword>
<dbReference type="Gene3D" id="1.25.40.20">
    <property type="entry name" value="Ankyrin repeat-containing domain"/>
    <property type="match status" value="1"/>
</dbReference>
<dbReference type="PANTHER" id="PTHR24180:SF45">
    <property type="entry name" value="POLY [ADP-RIBOSE] POLYMERASE TANKYRASE"/>
    <property type="match status" value="1"/>
</dbReference>
<dbReference type="STRING" id="1805483.A0A177EDF4"/>
<feature type="repeat" description="ANK" evidence="3">
    <location>
        <begin position="62"/>
        <end position="94"/>
    </location>
</feature>
<accession>A0A177EDF4</accession>
<reference evidence="4 5" key="1">
    <citation type="submission" date="2016-02" db="EMBL/GenBank/DDBJ databases">
        <title>Discovery of a natural microsporidian pathogen with a broad tissue tropism in Caenorhabditis elegans.</title>
        <authorList>
            <person name="Luallen R.J."/>
            <person name="Reinke A.W."/>
            <person name="Tong L."/>
            <person name="Botts M.R."/>
            <person name="Felix M.-A."/>
            <person name="Troemel E.R."/>
        </authorList>
    </citation>
    <scope>NUCLEOTIDE SEQUENCE [LARGE SCALE GENOMIC DNA]</scope>
    <source>
        <strain evidence="4 5">JUm2807</strain>
    </source>
</reference>
<dbReference type="Pfam" id="PF00023">
    <property type="entry name" value="Ank"/>
    <property type="match status" value="1"/>
</dbReference>
<keyword evidence="2 3" id="KW-0040">ANK repeat</keyword>
<keyword evidence="5" id="KW-1185">Reference proteome</keyword>
<dbReference type="InterPro" id="IPR051637">
    <property type="entry name" value="Ank_repeat_dom-contain_49"/>
</dbReference>